<dbReference type="CDD" id="cd19543">
    <property type="entry name" value="DCL_NRPS"/>
    <property type="match status" value="1"/>
</dbReference>
<dbReference type="PRINTS" id="PR00154">
    <property type="entry name" value="AMPBINDING"/>
</dbReference>
<dbReference type="Gene3D" id="3.40.50.980">
    <property type="match status" value="4"/>
</dbReference>
<keyword evidence="9" id="KW-0175">Coiled coil</keyword>
<dbReference type="PROSITE" id="PS00012">
    <property type="entry name" value="PHOSPHOPANTETHEINE"/>
    <property type="match status" value="2"/>
</dbReference>
<dbReference type="Pfam" id="PF00501">
    <property type="entry name" value="AMP-binding"/>
    <property type="match status" value="2"/>
</dbReference>
<dbReference type="FunFam" id="1.10.1200.10:FF:000005">
    <property type="entry name" value="Nonribosomal peptide synthetase 1"/>
    <property type="match status" value="2"/>
</dbReference>
<dbReference type="InterPro" id="IPR006162">
    <property type="entry name" value="Ppantetheine_attach_site"/>
</dbReference>
<dbReference type="Proteomes" id="UP000273145">
    <property type="component" value="Chromosome"/>
</dbReference>
<dbReference type="PROSITE" id="PS00455">
    <property type="entry name" value="AMP_BINDING"/>
    <property type="match status" value="2"/>
</dbReference>
<dbReference type="GO" id="GO:0044550">
    <property type="term" value="P:secondary metabolite biosynthetic process"/>
    <property type="evidence" value="ECO:0007669"/>
    <property type="project" value="UniProtKB-ARBA"/>
</dbReference>
<dbReference type="InterPro" id="IPR020459">
    <property type="entry name" value="AMP-binding"/>
</dbReference>
<dbReference type="InterPro" id="IPR020806">
    <property type="entry name" value="PKS_PP-bd"/>
</dbReference>
<dbReference type="SMART" id="SM00823">
    <property type="entry name" value="PKS_PP"/>
    <property type="match status" value="2"/>
</dbReference>
<evidence type="ECO:0000313" key="11">
    <source>
        <dbReference type="EMBL" id="AZK48668.1"/>
    </source>
</evidence>
<dbReference type="Gene3D" id="3.30.300.30">
    <property type="match status" value="2"/>
</dbReference>
<evidence type="ECO:0000256" key="2">
    <source>
        <dbReference type="ARBA" id="ARBA00006432"/>
    </source>
</evidence>
<protein>
    <submittedName>
        <fullName evidence="11">Amino acid adenylation domain-containing protein</fullName>
    </submittedName>
</protein>
<name>A0A3S8S0J4_9BACL</name>
<dbReference type="FunFam" id="3.30.300.30:FF:000010">
    <property type="entry name" value="Enterobactin synthetase component F"/>
    <property type="match status" value="1"/>
</dbReference>
<dbReference type="InterPro" id="IPR009081">
    <property type="entry name" value="PP-bd_ACP"/>
</dbReference>
<dbReference type="InterPro" id="IPR023213">
    <property type="entry name" value="CAT-like_dom_sf"/>
</dbReference>
<dbReference type="InterPro" id="IPR010060">
    <property type="entry name" value="NRPS_synth"/>
</dbReference>
<dbReference type="FunFam" id="2.30.38.10:FF:000001">
    <property type="entry name" value="Non-ribosomal peptide synthetase PvdI"/>
    <property type="match status" value="2"/>
</dbReference>
<evidence type="ECO:0000256" key="3">
    <source>
        <dbReference type="ARBA" id="ARBA00022450"/>
    </source>
</evidence>
<dbReference type="InterPro" id="IPR001242">
    <property type="entry name" value="Condensation_dom"/>
</dbReference>
<dbReference type="Gene3D" id="3.30.559.30">
    <property type="entry name" value="Nonribosomal peptide synthetase, condensation domain"/>
    <property type="match status" value="3"/>
</dbReference>
<dbReference type="InterPro" id="IPR036736">
    <property type="entry name" value="ACP-like_sf"/>
</dbReference>
<dbReference type="GO" id="GO:0017000">
    <property type="term" value="P:antibiotic biosynthetic process"/>
    <property type="evidence" value="ECO:0007669"/>
    <property type="project" value="UniProtKB-KW"/>
</dbReference>
<gene>
    <name evidence="11" type="ORF">EIM92_22855</name>
</gene>
<comment type="cofactor">
    <cofactor evidence="1">
        <name>pantetheine 4'-phosphate</name>
        <dbReference type="ChEBI" id="CHEBI:47942"/>
    </cofactor>
</comment>
<evidence type="ECO:0000256" key="6">
    <source>
        <dbReference type="ARBA" id="ARBA00022737"/>
    </source>
</evidence>
<dbReference type="OrthoDB" id="9765680at2"/>
<dbReference type="GO" id="GO:0043041">
    <property type="term" value="P:amino acid activation for nonribosomal peptide biosynthetic process"/>
    <property type="evidence" value="ECO:0007669"/>
    <property type="project" value="TreeGrafter"/>
</dbReference>
<keyword evidence="5" id="KW-0436">Ligase</keyword>
<dbReference type="InterPro" id="IPR000873">
    <property type="entry name" value="AMP-dep_synth/lig_dom"/>
</dbReference>
<dbReference type="GO" id="GO:0005737">
    <property type="term" value="C:cytoplasm"/>
    <property type="evidence" value="ECO:0007669"/>
    <property type="project" value="TreeGrafter"/>
</dbReference>
<keyword evidence="8" id="KW-0511">Multifunctional enzyme</keyword>
<dbReference type="GO" id="GO:0008610">
    <property type="term" value="P:lipid biosynthetic process"/>
    <property type="evidence" value="ECO:0007669"/>
    <property type="project" value="UniProtKB-ARBA"/>
</dbReference>
<dbReference type="InterPro" id="IPR010071">
    <property type="entry name" value="AA_adenyl_dom"/>
</dbReference>
<dbReference type="PANTHER" id="PTHR45527:SF1">
    <property type="entry name" value="FATTY ACID SYNTHASE"/>
    <property type="match status" value="1"/>
</dbReference>
<dbReference type="NCBIfam" id="TIGR01733">
    <property type="entry name" value="AA-adenyl-dom"/>
    <property type="match status" value="2"/>
</dbReference>
<dbReference type="KEGG" id="plen:EIM92_22855"/>
<dbReference type="NCBIfam" id="TIGR01720">
    <property type="entry name" value="NRPS-para261"/>
    <property type="match status" value="1"/>
</dbReference>
<keyword evidence="4" id="KW-0597">Phosphoprotein</keyword>
<evidence type="ECO:0000256" key="4">
    <source>
        <dbReference type="ARBA" id="ARBA00022553"/>
    </source>
</evidence>
<dbReference type="GO" id="GO:0031177">
    <property type="term" value="F:phosphopantetheine binding"/>
    <property type="evidence" value="ECO:0007669"/>
    <property type="project" value="InterPro"/>
</dbReference>
<dbReference type="RefSeq" id="WP_125084819.1">
    <property type="nucleotide sequence ID" value="NZ_CP034248.1"/>
</dbReference>
<dbReference type="GO" id="GO:0016874">
    <property type="term" value="F:ligase activity"/>
    <property type="evidence" value="ECO:0007669"/>
    <property type="project" value="UniProtKB-KW"/>
</dbReference>
<evidence type="ECO:0000256" key="1">
    <source>
        <dbReference type="ARBA" id="ARBA00001957"/>
    </source>
</evidence>
<dbReference type="Gene3D" id="2.30.38.10">
    <property type="entry name" value="Luciferase, Domain 3"/>
    <property type="match status" value="2"/>
</dbReference>
<keyword evidence="6" id="KW-0677">Repeat</keyword>
<evidence type="ECO:0000256" key="8">
    <source>
        <dbReference type="ARBA" id="ARBA00023268"/>
    </source>
</evidence>
<dbReference type="EMBL" id="CP034248">
    <property type="protein sequence ID" value="AZK48668.1"/>
    <property type="molecule type" value="Genomic_DNA"/>
</dbReference>
<evidence type="ECO:0000256" key="5">
    <source>
        <dbReference type="ARBA" id="ARBA00022598"/>
    </source>
</evidence>
<dbReference type="Pfam" id="PF00550">
    <property type="entry name" value="PP-binding"/>
    <property type="match status" value="2"/>
</dbReference>
<dbReference type="CDD" id="cd19534">
    <property type="entry name" value="E_NRPS"/>
    <property type="match status" value="1"/>
</dbReference>
<evidence type="ECO:0000259" key="10">
    <source>
        <dbReference type="PROSITE" id="PS50075"/>
    </source>
</evidence>
<dbReference type="Pfam" id="PF00668">
    <property type="entry name" value="Condensation"/>
    <property type="match status" value="3"/>
</dbReference>
<keyword evidence="3" id="KW-0596">Phosphopantetheine</keyword>
<evidence type="ECO:0000256" key="7">
    <source>
        <dbReference type="ARBA" id="ARBA00023194"/>
    </source>
</evidence>
<dbReference type="CDD" id="cd19531">
    <property type="entry name" value="LCL_NRPS-like"/>
    <property type="match status" value="1"/>
</dbReference>
<dbReference type="Pfam" id="PF13193">
    <property type="entry name" value="AMP-binding_C"/>
    <property type="match status" value="2"/>
</dbReference>
<dbReference type="Gene3D" id="3.30.559.10">
    <property type="entry name" value="Chloramphenicol acetyltransferase-like domain"/>
    <property type="match status" value="3"/>
</dbReference>
<proteinExistence type="inferred from homology"/>
<dbReference type="FunFam" id="3.40.50.12780:FF:000012">
    <property type="entry name" value="Non-ribosomal peptide synthetase"/>
    <property type="match status" value="2"/>
</dbReference>
<feature type="domain" description="Carrier" evidence="10">
    <location>
        <begin position="953"/>
        <end position="1028"/>
    </location>
</feature>
<dbReference type="PROSITE" id="PS50075">
    <property type="entry name" value="CARRIER"/>
    <property type="match status" value="2"/>
</dbReference>
<dbReference type="FunFam" id="3.40.50.980:FF:000001">
    <property type="entry name" value="Non-ribosomal peptide synthetase"/>
    <property type="match status" value="2"/>
</dbReference>
<evidence type="ECO:0000313" key="12">
    <source>
        <dbReference type="Proteomes" id="UP000273145"/>
    </source>
</evidence>
<dbReference type="PANTHER" id="PTHR45527">
    <property type="entry name" value="NONRIBOSOMAL PEPTIDE SYNTHETASE"/>
    <property type="match status" value="1"/>
</dbReference>
<dbReference type="SUPFAM" id="SSF52777">
    <property type="entry name" value="CoA-dependent acyltransferases"/>
    <property type="match status" value="6"/>
</dbReference>
<feature type="domain" description="Carrier" evidence="10">
    <location>
        <begin position="1982"/>
        <end position="2056"/>
    </location>
</feature>
<dbReference type="InterPro" id="IPR020845">
    <property type="entry name" value="AMP-binding_CS"/>
</dbReference>
<feature type="coiled-coil region" evidence="9">
    <location>
        <begin position="1509"/>
        <end position="1536"/>
    </location>
</feature>
<organism evidence="11 12">
    <name type="scientific">Paenibacillus lentus</name>
    <dbReference type="NCBI Taxonomy" id="1338368"/>
    <lineage>
        <taxon>Bacteria</taxon>
        <taxon>Bacillati</taxon>
        <taxon>Bacillota</taxon>
        <taxon>Bacilli</taxon>
        <taxon>Bacillales</taxon>
        <taxon>Paenibacillaceae</taxon>
        <taxon>Paenibacillus</taxon>
    </lineage>
</organism>
<dbReference type="SUPFAM" id="SSF56801">
    <property type="entry name" value="Acetyl-CoA synthetase-like"/>
    <property type="match status" value="2"/>
</dbReference>
<accession>A0A3S8S0J4</accession>
<dbReference type="InterPro" id="IPR025110">
    <property type="entry name" value="AMP-bd_C"/>
</dbReference>
<dbReference type="SUPFAM" id="SSF47336">
    <property type="entry name" value="ACP-like"/>
    <property type="match status" value="2"/>
</dbReference>
<keyword evidence="12" id="KW-1185">Reference proteome</keyword>
<comment type="similarity">
    <text evidence="2">Belongs to the ATP-dependent AMP-binding enzyme family.</text>
</comment>
<reference evidence="11 12" key="1">
    <citation type="submission" date="2018-11" db="EMBL/GenBank/DDBJ databases">
        <title>Genome sequencing of Paenibacillus lentus DSM25539(T).</title>
        <authorList>
            <person name="Kook J.-K."/>
            <person name="Park S.-N."/>
            <person name="Lim Y.K."/>
        </authorList>
    </citation>
    <scope>NUCLEOTIDE SEQUENCE [LARGE SCALE GENOMIC DNA]</scope>
    <source>
        <strain evidence="11 12">DSM 25539</strain>
    </source>
</reference>
<sequence length="2525" mass="287187">MLNKENLKDIYTLSPMQKGMYFHSLKEKTAAYFEQMHFMITGTLHREHVEEAFNYILQKYDVLRTVFLHKNLSQPMQVVLKERYANVEFQEISHLDQEEASRYVQRFKKEDQERGFDLSKDLLIRLSVLREGDVYHLVWSMHHILMDGWCLGLIFNDFFDKYHKYQAGLPVVMEKVPPYSEYIRWLEKQDKEKARAYWKQYLAGYSELTGIHPMQRKDNDIPGEPAEHLVTLDRELTQKLSLLAKEWRVTLNTVFQTLWGILLSKYNNKGDIVFGSVVSGRPSEIPQVENMVGLFINTVPVRVQIQEEDNFGSLLTRIHQSSLAAKSYEYTLLADIQADTGFSGALFDHILVFENYPIGQKGMAQQDFTIDNISTFEQTTFPLNVVIRPGEEISIKIEFDSSIYSIEEISRLGGHIGQLAHSITSSPDESVHSYTMLTDAEERQLFFDFQGETVPYDKQKNIPQLFEEQVERTPHLAAVTFEDKSMTYAQLNARVNRLARRLREIGVQREQIVGIMAERSMEMIVGVLAILKAGGAYVPIDYDYPPERVRYLLEDSGTRVLLTCSQAGKTLEDMDHIINLEDEASYAEDDSNLEMVNSSTDLAYVIYTSGSTGAPKGVMIEHQALHNLTLSAGVYGIQEGSKVLQFASLSFDASVGDIFHTLLTGATLVLSRKEQLLSGLSFIEWLNEQEITSIPFLTPSVIKHLPYRELPKLTTISTGGEVLPADVVRTWGVGRRFLNAYGPTETTVDAAIGLCLPSMNKPTIGKPTINKKIYILDAAGALQPIGVPGEMYIGGEGLARGYLHRPELTADKFVANPFEPGTLLYKTGDLARWLADGNIEFLGRIDDQVKIRGFRIELGEIEACLNQAPSVIQAVVAAHQRDAQDYLCAYIVSEGELDISALRQFARETLPEYMVPSFFMQVESIPLNVNGKIDRAALPEPENSGFGQQHYEAPSNPTETALVSIWQKVLGVERIGVEDNFFDLGGHSIKAMMLATQIHKELQVEVPLREIFALTTIKQMAGYIDGIENTIYSAIERAPNQQYYPVSSAQKRLYIIQKIEDTDSGTSYNMPSFYRLRGGIDIKKLEEVLLTIINRHESLRTSFHMIGGEIVQRVHQQVDWVLSYAVIGEESLEDIKNEFIQSFDLSQAPLFRASIVSLGKDEHVLMMDLHHIVGDGISSGILFDELARLYRNETLEEVSAQYKDYVWWQQAESKQHQEDEAYWLEQYSGELPVLELPTDYPRPPVRSFDGAYITHMINEEAGKGLKKYAQKERMTLYMVLLAVYDILLHKYTNQSDIIVGVPITDRPHPDLRNTVGMFVNTLAIRNQFDAGEPFGAFARRVKNQVLNMYKHQNFPFEELSEKLSVTRDVSRHPLFDTMFGVQNLEMPEFTFQGLDIEPLELNWRNSKFDMSWMVFDSERLMIGVEYNTSIFSEETIRRMLGHFERIVEQILTKEDVLIEDIELITAAEKLQILEQFNHKPAQIEEFNETIQELFEEQVQKTPDSIAVVYKDEKLTYEELNNQANRIARLLREQAADRDRIIAIMLDRSPDLLIGILATLKAGAAYLPIDPQYPEDRIAHMLTDSGAICLLTQTGVHIPDEYDGSILYMDDADIYRHEDISNLKPINRPEDLAYVIYTSGSTGKPKGVMIEHRSLHNLLYLGEPYGIRAGSRVLQFASISFDSSVAEIFPSLLTGATLYMEEKDELLSGLLTYMKQHEITTVTLSPSLLRALPAEELPQLQYVISAGEACSVDIARTWGENRTFINAYGPTEATVCASYEVITPDSLKVTIGKPFKNQQLYIINAQQQLQPIGVPGELCIGGRGLSRGYLNRPELTNERFIEHPFSPEDRLYKTGDLARWLPDGRVEYLGRMDDQVKVRGNRVELGEITNCLVDCEPVKDAVVIPVQDEQAQTILCGYITVEGSWSISELRRHLGEYLPEFMIPAHFIEVDFIPLTANGKVDKKALPDPLEYIRKNSFSSVIPASNPQEKMLVQVWEEVLQIEPIGVHHNFFELGGDSIKALQIAARLSKEGYKLDTRHMFKNPTIAAVAPFIESTTALADQSMVEGELPLTPIQHWFFEQEFVHQHHFNQSMMLHNEQGWERSRLEQVFTDLAIHHDALRMVYPEVGHGNSIKQYNRDDKEALFTLAEYDLSQKDEAQLILEREANALQESMNLSTGPLIKLGLFHTSKGDYLLIVVHHLVIDGVSWRILLEDFNTLYNQQGELPAKTTSFYEWAYRLNEFANHKKMKKELVYWQEAANVRVPPLPMATEKNAALCPNKDYREFNFSLGKQETEDLLTRANHAYKTKSDDLLLAALVMALQEWTQEYVFSINLEGHGRETIMEGIDLSRTVGWFTTQFPIIFRLESVSLSDVIKLVKETLRKVPSNGIGYGILKYLSPNTDIFNSLDEPSICFNYLGQLGDGSEEKIAAPIKAGEQISLHNHSPYPMEWTCIVSGGELQVNLTYNPHLCEEEEIKHLFDSYSHYLVVIINHCNQRDNSEMTPSDFSTKKLSSDDLDDVFATLRNL</sequence>
<evidence type="ECO:0000256" key="9">
    <source>
        <dbReference type="SAM" id="Coils"/>
    </source>
</evidence>
<dbReference type="InterPro" id="IPR045851">
    <property type="entry name" value="AMP-bd_C_sf"/>
</dbReference>
<dbReference type="Gene3D" id="1.10.1200.10">
    <property type="entry name" value="ACP-like"/>
    <property type="match status" value="2"/>
</dbReference>
<dbReference type="NCBIfam" id="NF003417">
    <property type="entry name" value="PRK04813.1"/>
    <property type="match status" value="2"/>
</dbReference>
<keyword evidence="7" id="KW-0045">Antibiotic biosynthesis</keyword>